<reference evidence="2 3" key="1">
    <citation type="submission" date="2021-10" db="EMBL/GenBank/DDBJ databases">
        <title>Alishewanella koreense sp. nov. isolated from seawater of southwestern coast in South Korea and the proposal for the reclassification of Rheinheimera perlucida and Rheinheimera tuosuensis as Arsukibacterium perlucida and Arsukibacterium tuosuensis.</title>
        <authorList>
            <person name="Kim K.H."/>
            <person name="Ruan W."/>
            <person name="Kim K.R."/>
            <person name="Baek J.H."/>
            <person name="Jeon C.O."/>
        </authorList>
    </citation>
    <scope>NUCLEOTIDE SEQUENCE [LARGE SCALE GENOMIC DNA]</scope>
    <source>
        <strain evidence="2 3">16-MA</strain>
    </source>
</reference>
<proteinExistence type="predicted"/>
<organism evidence="2 3">
    <name type="scientific">Alishewanella maricola</name>
    <dbReference type="NCBI Taxonomy" id="2795740"/>
    <lineage>
        <taxon>Bacteria</taxon>
        <taxon>Pseudomonadati</taxon>
        <taxon>Pseudomonadota</taxon>
        <taxon>Gammaproteobacteria</taxon>
        <taxon>Alteromonadales</taxon>
        <taxon>Alteromonadaceae</taxon>
        <taxon>Alishewanella</taxon>
    </lineage>
</organism>
<name>A0ABS8C280_9ALTE</name>
<evidence type="ECO:0000256" key="1">
    <source>
        <dbReference type="SAM" id="SignalP"/>
    </source>
</evidence>
<accession>A0ABS8C280</accession>
<feature type="signal peptide" evidence="1">
    <location>
        <begin position="1"/>
        <end position="19"/>
    </location>
</feature>
<dbReference type="InterPro" id="IPR023614">
    <property type="entry name" value="Porin_dom_sf"/>
</dbReference>
<comment type="caution">
    <text evidence="2">The sequence shown here is derived from an EMBL/GenBank/DDBJ whole genome shotgun (WGS) entry which is preliminary data.</text>
</comment>
<protein>
    <submittedName>
        <fullName evidence="2">Porin family protein</fullName>
    </submittedName>
</protein>
<dbReference type="SUPFAM" id="SSF56925">
    <property type="entry name" value="OMPA-like"/>
    <property type="match status" value="1"/>
</dbReference>
<evidence type="ECO:0000313" key="3">
    <source>
        <dbReference type="Proteomes" id="UP000633814"/>
    </source>
</evidence>
<dbReference type="RefSeq" id="WP_226750532.1">
    <property type="nucleotide sequence ID" value="NZ_JAEINI020000003.1"/>
</dbReference>
<dbReference type="Gene3D" id="2.40.160.10">
    <property type="entry name" value="Porin"/>
    <property type="match status" value="1"/>
</dbReference>
<sequence>MKFTFLAMALAGFSSVAAAQTNTFDFINATYVNLKVDDIDLNATGAGLEASKLLTDNIYLHGSYFSVSDSDSDDGFSAKLTADEIKLSVGYRYTLGENTDWYAQVGYISQEIDLAISSAAINFRESGSADGFLLKTGLKHSWDMFEGGVYVEHADLSGDDDGGSTYFGVDGRFKFNEKFHLVASFATGSDEDYIKFGLSYAF</sequence>
<evidence type="ECO:0000313" key="2">
    <source>
        <dbReference type="EMBL" id="MCB5226439.1"/>
    </source>
</evidence>
<feature type="chain" id="PRO_5045562285" evidence="1">
    <location>
        <begin position="20"/>
        <end position="202"/>
    </location>
</feature>
<keyword evidence="1" id="KW-0732">Signal</keyword>
<dbReference type="Proteomes" id="UP000633814">
    <property type="component" value="Unassembled WGS sequence"/>
</dbReference>
<gene>
    <name evidence="2" type="ORF">JAO78_006385</name>
</gene>
<keyword evidence="3" id="KW-1185">Reference proteome</keyword>
<dbReference type="InterPro" id="IPR011250">
    <property type="entry name" value="OMP/PagP_B-barrel"/>
</dbReference>
<dbReference type="EMBL" id="JAEINI020000003">
    <property type="protein sequence ID" value="MCB5226439.1"/>
    <property type="molecule type" value="Genomic_DNA"/>
</dbReference>